<accession>A0A1H8ME71</accession>
<dbReference type="OrthoDB" id="8548180at2"/>
<keyword evidence="1" id="KW-0472">Membrane</keyword>
<feature type="transmembrane region" description="Helical" evidence="1">
    <location>
        <begin position="41"/>
        <end position="59"/>
    </location>
</feature>
<feature type="transmembrane region" description="Helical" evidence="1">
    <location>
        <begin position="16"/>
        <end position="35"/>
    </location>
</feature>
<keyword evidence="1" id="KW-1133">Transmembrane helix</keyword>
<dbReference type="STRING" id="42354.SAMN05216333_10562"/>
<keyword evidence="1" id="KW-0812">Transmembrane</keyword>
<name>A0A1H8ME71_9PROT</name>
<dbReference type="EMBL" id="FODO01000005">
    <property type="protein sequence ID" value="SEO15550.1"/>
    <property type="molecule type" value="Genomic_DNA"/>
</dbReference>
<keyword evidence="3" id="KW-1185">Reference proteome</keyword>
<proteinExistence type="predicted"/>
<reference evidence="3" key="1">
    <citation type="submission" date="2016-10" db="EMBL/GenBank/DDBJ databases">
        <authorList>
            <person name="Varghese N."/>
            <person name="Submissions S."/>
        </authorList>
    </citation>
    <scope>NUCLEOTIDE SEQUENCE [LARGE SCALE GENOMIC DNA]</scope>
    <source>
        <strain evidence="3">Nm76</strain>
    </source>
</reference>
<dbReference type="AlphaFoldDB" id="A0A1H8ME71"/>
<feature type="transmembrane region" description="Helical" evidence="1">
    <location>
        <begin position="92"/>
        <end position="113"/>
    </location>
</feature>
<gene>
    <name evidence="2" type="ORF">SAMN05216333_10562</name>
</gene>
<dbReference type="Proteomes" id="UP000198814">
    <property type="component" value="Unassembled WGS sequence"/>
</dbReference>
<evidence type="ECO:0000313" key="3">
    <source>
        <dbReference type="Proteomes" id="UP000198814"/>
    </source>
</evidence>
<evidence type="ECO:0008006" key="4">
    <source>
        <dbReference type="Google" id="ProtNLM"/>
    </source>
</evidence>
<dbReference type="RefSeq" id="WP_090316924.1">
    <property type="nucleotide sequence ID" value="NZ_FNOE01000005.1"/>
</dbReference>
<sequence length="131" mass="14380">MKEVSNHRSHWKTIRIILAALIGGFLLSFLGFGLLWSGIPWHTQLIMILPFLLLSYGILRWSNGAMGLCAFIGIGAAPLGLLIMQFRDTNGSHLMTILIVTGWLIGICAGCYWGKLSQKSSVNSSKDVVSF</sequence>
<organism evidence="2 3">
    <name type="scientific">Nitrosomonas oligotropha</name>
    <dbReference type="NCBI Taxonomy" id="42354"/>
    <lineage>
        <taxon>Bacteria</taxon>
        <taxon>Pseudomonadati</taxon>
        <taxon>Pseudomonadota</taxon>
        <taxon>Betaproteobacteria</taxon>
        <taxon>Nitrosomonadales</taxon>
        <taxon>Nitrosomonadaceae</taxon>
        <taxon>Nitrosomonas</taxon>
    </lineage>
</organism>
<evidence type="ECO:0000256" key="1">
    <source>
        <dbReference type="SAM" id="Phobius"/>
    </source>
</evidence>
<protein>
    <recommendedName>
        <fullName evidence="4">Lysophosphatidic acid receptor</fullName>
    </recommendedName>
</protein>
<feature type="transmembrane region" description="Helical" evidence="1">
    <location>
        <begin position="66"/>
        <end position="86"/>
    </location>
</feature>
<evidence type="ECO:0000313" key="2">
    <source>
        <dbReference type="EMBL" id="SEO15550.1"/>
    </source>
</evidence>